<evidence type="ECO:0000313" key="3">
    <source>
        <dbReference type="Proteomes" id="UP000887574"/>
    </source>
</evidence>
<reference evidence="4" key="1">
    <citation type="submission" date="2022-11" db="UniProtKB">
        <authorList>
            <consortium name="WormBaseParasite"/>
        </authorList>
    </citation>
    <scope>IDENTIFICATION</scope>
</reference>
<feature type="region of interest" description="Disordered" evidence="1">
    <location>
        <begin position="25"/>
        <end position="54"/>
    </location>
</feature>
<name>A0A915CRI9_9BILA</name>
<feature type="region of interest" description="Disordered" evidence="1">
    <location>
        <begin position="146"/>
        <end position="177"/>
    </location>
</feature>
<sequence length="177" mass="20396">MWPVERRMLRLFLICCADVSRSRGYQRRHAKRERQSDCKQQERSEEGQFPTTGTAYGTQGITTFHQQQPATGYEDPVTGYGIGGNVHGTYESNLPEEKGTLEKAKDKVWTQLSKEPRKFNKGQKRSRTRSWAARTRQMPAAVWPGMHLRQHQSQRIDGQGNKISDYRTDRTDVAPNL</sequence>
<evidence type="ECO:0000313" key="4">
    <source>
        <dbReference type="WBParaSite" id="jg1144"/>
    </source>
</evidence>
<keyword evidence="2" id="KW-0732">Signal</keyword>
<feature type="chain" id="PRO_5037343636" evidence="2">
    <location>
        <begin position="25"/>
        <end position="177"/>
    </location>
</feature>
<evidence type="ECO:0000256" key="1">
    <source>
        <dbReference type="SAM" id="MobiDB-lite"/>
    </source>
</evidence>
<protein>
    <submittedName>
        <fullName evidence="4">Uncharacterized protein</fullName>
    </submittedName>
</protein>
<feature type="signal peptide" evidence="2">
    <location>
        <begin position="1"/>
        <end position="24"/>
    </location>
</feature>
<feature type="compositionally biased region" description="Basic and acidic residues" evidence="1">
    <location>
        <begin position="33"/>
        <end position="46"/>
    </location>
</feature>
<proteinExistence type="predicted"/>
<keyword evidence="3" id="KW-1185">Reference proteome</keyword>
<dbReference type="AlphaFoldDB" id="A0A915CRI9"/>
<evidence type="ECO:0000256" key="2">
    <source>
        <dbReference type="SAM" id="SignalP"/>
    </source>
</evidence>
<accession>A0A915CRI9</accession>
<feature type="compositionally biased region" description="Basic and acidic residues" evidence="1">
    <location>
        <begin position="164"/>
        <end position="177"/>
    </location>
</feature>
<dbReference type="WBParaSite" id="jg1144">
    <property type="protein sequence ID" value="jg1144"/>
    <property type="gene ID" value="jg1144"/>
</dbReference>
<dbReference type="Proteomes" id="UP000887574">
    <property type="component" value="Unplaced"/>
</dbReference>
<organism evidence="3 4">
    <name type="scientific">Ditylenchus dipsaci</name>
    <dbReference type="NCBI Taxonomy" id="166011"/>
    <lineage>
        <taxon>Eukaryota</taxon>
        <taxon>Metazoa</taxon>
        <taxon>Ecdysozoa</taxon>
        <taxon>Nematoda</taxon>
        <taxon>Chromadorea</taxon>
        <taxon>Rhabditida</taxon>
        <taxon>Tylenchina</taxon>
        <taxon>Tylenchomorpha</taxon>
        <taxon>Sphaerularioidea</taxon>
        <taxon>Anguinidae</taxon>
        <taxon>Anguininae</taxon>
        <taxon>Ditylenchus</taxon>
    </lineage>
</organism>